<dbReference type="EMBL" id="FMSP01000003">
    <property type="protein sequence ID" value="SCV68731.1"/>
    <property type="molecule type" value="Genomic_DNA"/>
</dbReference>
<keyword evidence="1" id="KW-0235">DNA replication</keyword>
<comment type="subcellular location">
    <subcellularLocation>
        <location evidence="1">Nucleus</location>
    </subcellularLocation>
</comment>
<dbReference type="GO" id="GO:1902975">
    <property type="term" value="P:mitotic DNA replication initiation"/>
    <property type="evidence" value="ECO:0007669"/>
    <property type="project" value="TreeGrafter"/>
</dbReference>
<evidence type="ECO:0000313" key="4">
    <source>
        <dbReference type="Proteomes" id="UP000198372"/>
    </source>
</evidence>
<keyword evidence="1" id="KW-0539">Nucleus</keyword>
<dbReference type="Proteomes" id="UP000198372">
    <property type="component" value="Unassembled WGS sequence"/>
</dbReference>
<dbReference type="InterPro" id="IPR038437">
    <property type="entry name" value="GINS_Psf3_sf"/>
</dbReference>
<dbReference type="PANTHER" id="PTHR22768:SF0">
    <property type="entry name" value="DNA REPLICATION COMPLEX GINS PROTEIN PSF3"/>
    <property type="match status" value="1"/>
</dbReference>
<feature type="domain" description="DNA replication complex GINS protein PSF3 N-terminal" evidence="2">
    <location>
        <begin position="7"/>
        <end position="54"/>
    </location>
</feature>
<dbReference type="AlphaFoldDB" id="A0A238F9E1"/>
<dbReference type="InterPro" id="IPR055221">
    <property type="entry name" value="PSF3_N"/>
</dbReference>
<dbReference type="Pfam" id="PF22466">
    <property type="entry name" value="PSF3_N"/>
    <property type="match status" value="1"/>
</dbReference>
<gene>
    <name evidence="3" type="ORF">BQ2448_852</name>
</gene>
<accession>A0A238F9E1</accession>
<dbReference type="OrthoDB" id="10251744at2759"/>
<evidence type="ECO:0000256" key="1">
    <source>
        <dbReference type="RuleBase" id="RU367161"/>
    </source>
</evidence>
<evidence type="ECO:0000313" key="3">
    <source>
        <dbReference type="EMBL" id="SCV68731.1"/>
    </source>
</evidence>
<dbReference type="CDD" id="cd21693">
    <property type="entry name" value="GINS_B_Psf3"/>
    <property type="match status" value="1"/>
</dbReference>
<dbReference type="STRING" id="269621.A0A238F9E1"/>
<dbReference type="SUPFAM" id="SSF160059">
    <property type="entry name" value="PriA/YqbF domain"/>
    <property type="match status" value="1"/>
</dbReference>
<dbReference type="InterPro" id="IPR036224">
    <property type="entry name" value="GINS_bundle-like_dom_sf"/>
</dbReference>
<dbReference type="PANTHER" id="PTHR22768">
    <property type="entry name" value="DNA REPLICATION COMPLEX GINS PROTEIN PSF3"/>
    <property type="match status" value="1"/>
</dbReference>
<protein>
    <recommendedName>
        <fullName evidence="1">DNA replication complex GINS protein PSF3</fullName>
    </recommendedName>
</protein>
<comment type="subunit">
    <text evidence="1">Component of the GINS complex.</text>
</comment>
<proteinExistence type="inferred from homology"/>
<keyword evidence="4" id="KW-1185">Reference proteome</keyword>
<evidence type="ECO:0000259" key="2">
    <source>
        <dbReference type="Pfam" id="PF22466"/>
    </source>
</evidence>
<organism evidence="3 4">
    <name type="scientific">Microbotryum intermedium</name>
    <dbReference type="NCBI Taxonomy" id="269621"/>
    <lineage>
        <taxon>Eukaryota</taxon>
        <taxon>Fungi</taxon>
        <taxon>Dikarya</taxon>
        <taxon>Basidiomycota</taxon>
        <taxon>Pucciniomycotina</taxon>
        <taxon>Microbotryomycetes</taxon>
        <taxon>Microbotryales</taxon>
        <taxon>Microbotryaceae</taxon>
        <taxon>Microbotryum</taxon>
    </lineage>
</organism>
<sequence length="187" mass="20089">MAPNDYYDVQDFLADAQKVSCRFESDVSNLGYLEGSTDQDIKAGTTLELPLWLALPIEGFASILLPSAYGTRTRNALAASANSVNLKNLGGGGGSFYAVGHKIGSIIEGDAIQKALDDSFRTRVKEVMDQSQHTSADSGGEGAAYEFCQGLDGWERQLFFLGEQSAKEMRAWFEVKGKKGTGGTSGR</sequence>
<reference evidence="4" key="1">
    <citation type="submission" date="2016-09" db="EMBL/GenBank/DDBJ databases">
        <authorList>
            <person name="Jeantristanb JTB J.-T."/>
            <person name="Ricardo R."/>
        </authorList>
    </citation>
    <scope>NUCLEOTIDE SEQUENCE [LARGE SCALE GENOMIC DNA]</scope>
</reference>
<comment type="function">
    <text evidence="1">The GINS complex plays an essential role in the initiation of DNA replication.</text>
</comment>
<name>A0A238F9E1_9BASI</name>
<dbReference type="Gene3D" id="1.20.58.2050">
    <property type="match status" value="1"/>
</dbReference>
<dbReference type="CDD" id="cd11713">
    <property type="entry name" value="GINS_A_psf3"/>
    <property type="match status" value="1"/>
</dbReference>
<dbReference type="SUPFAM" id="SSF158573">
    <property type="entry name" value="GINS helical bundle-like"/>
    <property type="match status" value="1"/>
</dbReference>
<dbReference type="GO" id="GO:0000811">
    <property type="term" value="C:GINS complex"/>
    <property type="evidence" value="ECO:0007669"/>
    <property type="project" value="UniProtKB-UniRule"/>
</dbReference>
<dbReference type="InterPro" id="IPR010492">
    <property type="entry name" value="GINS_Psf3"/>
</dbReference>
<comment type="similarity">
    <text evidence="1">Belongs to the GINS3/PSF3 family.</text>
</comment>